<gene>
    <name evidence="1" type="ORF">F7Q99_38660</name>
</gene>
<accession>A0A6N7L1T4</accession>
<comment type="caution">
    <text evidence="1">The sequence shown here is derived from an EMBL/GenBank/DDBJ whole genome shotgun (WGS) entry which is preliminary data.</text>
</comment>
<dbReference type="RefSeq" id="WP_153471913.1">
    <property type="nucleotide sequence ID" value="NZ_WBOF01000008.1"/>
</dbReference>
<reference evidence="1 2" key="1">
    <citation type="submission" date="2019-09" db="EMBL/GenBank/DDBJ databases">
        <title>Genome Sequences of Streptomyces kaniharaensis ATCC 21070.</title>
        <authorList>
            <person name="Zhu W."/>
            <person name="De Crecy-Lagard V."/>
            <person name="Richards N.G."/>
        </authorList>
    </citation>
    <scope>NUCLEOTIDE SEQUENCE [LARGE SCALE GENOMIC DNA]</scope>
    <source>
        <strain evidence="1 2">SF-557</strain>
    </source>
</reference>
<dbReference type="EMBL" id="WBOF01000008">
    <property type="protein sequence ID" value="MQS17956.1"/>
    <property type="molecule type" value="Genomic_DNA"/>
</dbReference>
<evidence type="ECO:0000313" key="1">
    <source>
        <dbReference type="EMBL" id="MQS17956.1"/>
    </source>
</evidence>
<proteinExistence type="predicted"/>
<dbReference type="AlphaFoldDB" id="A0A6N7L1T4"/>
<dbReference type="OrthoDB" id="4329425at2"/>
<keyword evidence="2" id="KW-1185">Reference proteome</keyword>
<name>A0A6N7L1T4_9ACTN</name>
<organism evidence="1 2">
    <name type="scientific">Streptomyces kaniharaensis</name>
    <dbReference type="NCBI Taxonomy" id="212423"/>
    <lineage>
        <taxon>Bacteria</taxon>
        <taxon>Bacillati</taxon>
        <taxon>Actinomycetota</taxon>
        <taxon>Actinomycetes</taxon>
        <taxon>Kitasatosporales</taxon>
        <taxon>Streptomycetaceae</taxon>
        <taxon>Streptomyces</taxon>
    </lineage>
</organism>
<protein>
    <submittedName>
        <fullName evidence="1">Uncharacterized protein</fullName>
    </submittedName>
</protein>
<evidence type="ECO:0000313" key="2">
    <source>
        <dbReference type="Proteomes" id="UP000450000"/>
    </source>
</evidence>
<sequence length="193" mass="21622">MENEEGFWAPITPAYVEPDEEQLEQLRKEIYSLAWNHAERISRRVAQAPEGAKKHTREALRLTQDYTLSVLRMLREVGPAADVMAAEVAGRAGSQGATYVQLGEAWGITRQSARSRWPGVTRIMVPLPEATELEMAGGDARISYHPDESGWWWIGTGANGRHDEAEETYDTREEALARAGAFLLANQVKEEEQ</sequence>
<dbReference type="Proteomes" id="UP000450000">
    <property type="component" value="Unassembled WGS sequence"/>
</dbReference>